<dbReference type="EMBL" id="CP003344">
    <property type="protein sequence ID" value="AGA69837.1"/>
    <property type="molecule type" value="Genomic_DNA"/>
</dbReference>
<gene>
    <name evidence="1" type="ordered locus">Desdi_2413</name>
</gene>
<dbReference type="Gene3D" id="3.40.50.150">
    <property type="entry name" value="Vaccinia Virus protein VP39"/>
    <property type="match status" value="1"/>
</dbReference>
<protein>
    <submittedName>
        <fullName evidence="1">Putative rRNA methylase</fullName>
    </submittedName>
</protein>
<keyword evidence="1" id="KW-0808">Transferase</keyword>
<dbReference type="eggNOG" id="COG0144">
    <property type="taxonomic scope" value="Bacteria"/>
</dbReference>
<dbReference type="KEGG" id="ddl:Desdi_2413"/>
<dbReference type="PANTHER" id="PTHR35276">
    <property type="entry name" value="S-ADENOSYL-L-METHIONINE-DEPENDENT METHYLTRANSFERASES SUPERFAMILY PROTEIN"/>
    <property type="match status" value="1"/>
</dbReference>
<dbReference type="AlphaFoldDB" id="L0F9F2"/>
<organism evidence="1 2">
    <name type="scientific">Desulfitobacterium dichloroeliminans (strain LMG P-21439 / DCA1)</name>
    <dbReference type="NCBI Taxonomy" id="871963"/>
    <lineage>
        <taxon>Bacteria</taxon>
        <taxon>Bacillati</taxon>
        <taxon>Bacillota</taxon>
        <taxon>Clostridia</taxon>
        <taxon>Eubacteriales</taxon>
        <taxon>Desulfitobacteriaceae</taxon>
        <taxon>Desulfitobacterium</taxon>
    </lineage>
</organism>
<name>L0F9F2_DESDL</name>
<dbReference type="InterPro" id="IPR029063">
    <property type="entry name" value="SAM-dependent_MTases_sf"/>
</dbReference>
<dbReference type="HOGENOM" id="CLU_079190_1_0_9"/>
<dbReference type="GO" id="GO:0008168">
    <property type="term" value="F:methyltransferase activity"/>
    <property type="evidence" value="ECO:0007669"/>
    <property type="project" value="UniProtKB-KW"/>
</dbReference>
<accession>L0F9F2</accession>
<dbReference type="PANTHER" id="PTHR35276:SF1">
    <property type="entry name" value="TRNA (MNM(5)S(2)U34)-METHYLTRANSFERASE, CHLOROPLASTIC"/>
    <property type="match status" value="1"/>
</dbReference>
<dbReference type="Proteomes" id="UP000010797">
    <property type="component" value="Chromosome"/>
</dbReference>
<proteinExistence type="predicted"/>
<evidence type="ECO:0000313" key="2">
    <source>
        <dbReference type="Proteomes" id="UP000010797"/>
    </source>
</evidence>
<dbReference type="GO" id="GO:0032259">
    <property type="term" value="P:methylation"/>
    <property type="evidence" value="ECO:0007669"/>
    <property type="project" value="UniProtKB-KW"/>
</dbReference>
<keyword evidence="2" id="KW-1185">Reference proteome</keyword>
<dbReference type="Pfam" id="PF06962">
    <property type="entry name" value="rRNA_methylase"/>
    <property type="match status" value="1"/>
</dbReference>
<dbReference type="RefSeq" id="WP_015262809.1">
    <property type="nucleotide sequence ID" value="NC_019903.1"/>
</dbReference>
<evidence type="ECO:0000313" key="1">
    <source>
        <dbReference type="EMBL" id="AGA69837.1"/>
    </source>
</evidence>
<dbReference type="CDD" id="cd02440">
    <property type="entry name" value="AdoMet_MTases"/>
    <property type="match status" value="1"/>
</dbReference>
<dbReference type="InterPro" id="IPR010719">
    <property type="entry name" value="MnmM_MeTrfase"/>
</dbReference>
<dbReference type="SUPFAM" id="SSF53335">
    <property type="entry name" value="S-adenosyl-L-methionine-dependent methyltransferases"/>
    <property type="match status" value="1"/>
</dbReference>
<reference evidence="2" key="1">
    <citation type="submission" date="2012-02" db="EMBL/GenBank/DDBJ databases">
        <title>Complete sequence of Desulfitobacterium dichloroeliminans LMG P-21439.</title>
        <authorList>
            <person name="Lucas S."/>
            <person name="Han J."/>
            <person name="Lapidus A."/>
            <person name="Cheng J.-F."/>
            <person name="Goodwin L."/>
            <person name="Pitluck S."/>
            <person name="Peters L."/>
            <person name="Ovchinnikova G."/>
            <person name="Teshima H."/>
            <person name="Detter J.C."/>
            <person name="Han C."/>
            <person name="Tapia R."/>
            <person name="Land M."/>
            <person name="Hauser L."/>
            <person name="Kyrpides N."/>
            <person name="Ivanova N."/>
            <person name="Pagani I."/>
            <person name="Kruse T."/>
            <person name="de Vos W.M."/>
            <person name="Boon N."/>
            <person name="Smidt H."/>
            <person name="Woyke T."/>
        </authorList>
    </citation>
    <scope>NUCLEOTIDE SEQUENCE [LARGE SCALE GENOMIC DNA]</scope>
    <source>
        <strain evidence="2">LMG P-21439 / DCA1</strain>
    </source>
</reference>
<dbReference type="STRING" id="871963.Desdi_2413"/>
<sequence length="193" mass="21741">MSNRIQDIQGFLRNILMTMIQAGDVVLDLTAGRGRDTLFLAELVGEKGFVHAFDIQEIALQETQRLLSEYQLEDRVRLHHCDHSRLLEKVQEPVQAAMFNLGYLPGHNQDVTTHATSTISALTAVFQLLRKDGVIALTLYRGHPGGLAEAVAVEDFLSDLPRRQYSVLRGEYTNQIPNAPYWILVQKNKGDNE</sequence>
<keyword evidence="1" id="KW-0489">Methyltransferase</keyword>
<dbReference type="OrthoDB" id="9792989at2"/>